<reference evidence="2" key="2">
    <citation type="journal article" date="2015" name="Fish Shellfish Immunol.">
        <title>Early steps in the European eel (Anguilla anguilla)-Vibrio vulnificus interaction in the gills: Role of the RtxA13 toxin.</title>
        <authorList>
            <person name="Callol A."/>
            <person name="Pajuelo D."/>
            <person name="Ebbesson L."/>
            <person name="Teles M."/>
            <person name="MacKenzie S."/>
            <person name="Amaro C."/>
        </authorList>
    </citation>
    <scope>NUCLEOTIDE SEQUENCE</scope>
</reference>
<sequence length="25" mass="2961">MSPVNFILLPFIFALMYFLLIRTSI</sequence>
<accession>A0A0E9ULZ9</accession>
<reference evidence="2" key="1">
    <citation type="submission" date="2014-11" db="EMBL/GenBank/DDBJ databases">
        <authorList>
            <person name="Amaro Gonzalez C."/>
        </authorList>
    </citation>
    <scope>NUCLEOTIDE SEQUENCE</scope>
</reference>
<feature type="transmembrane region" description="Helical" evidence="1">
    <location>
        <begin position="6"/>
        <end position="23"/>
    </location>
</feature>
<keyword evidence="1" id="KW-0812">Transmembrane</keyword>
<evidence type="ECO:0000256" key="1">
    <source>
        <dbReference type="SAM" id="Phobius"/>
    </source>
</evidence>
<evidence type="ECO:0000313" key="2">
    <source>
        <dbReference type="EMBL" id="JAH66869.1"/>
    </source>
</evidence>
<protein>
    <submittedName>
        <fullName evidence="2">Uncharacterized protein</fullName>
    </submittedName>
</protein>
<name>A0A0E9ULZ9_ANGAN</name>
<dbReference type="AlphaFoldDB" id="A0A0E9ULZ9"/>
<proteinExistence type="predicted"/>
<keyword evidence="1" id="KW-1133">Transmembrane helix</keyword>
<keyword evidence="1" id="KW-0472">Membrane</keyword>
<dbReference type="EMBL" id="GBXM01041708">
    <property type="protein sequence ID" value="JAH66869.1"/>
    <property type="molecule type" value="Transcribed_RNA"/>
</dbReference>
<organism evidence="2">
    <name type="scientific">Anguilla anguilla</name>
    <name type="common">European freshwater eel</name>
    <name type="synonym">Muraena anguilla</name>
    <dbReference type="NCBI Taxonomy" id="7936"/>
    <lineage>
        <taxon>Eukaryota</taxon>
        <taxon>Metazoa</taxon>
        <taxon>Chordata</taxon>
        <taxon>Craniata</taxon>
        <taxon>Vertebrata</taxon>
        <taxon>Euteleostomi</taxon>
        <taxon>Actinopterygii</taxon>
        <taxon>Neopterygii</taxon>
        <taxon>Teleostei</taxon>
        <taxon>Anguilliformes</taxon>
        <taxon>Anguillidae</taxon>
        <taxon>Anguilla</taxon>
    </lineage>
</organism>